<dbReference type="EMBL" id="VUJU01016818">
    <property type="protein sequence ID" value="KAF0687424.1"/>
    <property type="molecule type" value="Genomic_DNA"/>
</dbReference>
<evidence type="ECO:0000313" key="2">
    <source>
        <dbReference type="Proteomes" id="UP000478052"/>
    </source>
</evidence>
<proteinExistence type="predicted"/>
<gene>
    <name evidence="1" type="ORF">FWK35_00037573</name>
</gene>
<sequence length="280" mass="32639">MIHTIKVLCMNITILGVTRKLILLWLSKGPVHVHLNSFSIGKLNKSLLDIKQYITSDFVRKTRPIDEINRWKATELRLFLIYIGPIVLKNVVKYEVYINFMSFNVAMMILLSPDHSHIVQFVDKLLHYFVESFEKLYVTEHVSFNVHGLLHLIVDYRKFGPLDNSSAFVFENFTKELKTKVRKHDEQVINRYSELQNNVNSEQHNLEQQFPKLEHAHQNGPVETNLTGTQYKCLKLEKFKVNVDNEKDCYILSKSGEVVKCMNIINTTHHGIIILGKVFN</sequence>
<feature type="non-terminal residue" evidence="1">
    <location>
        <position position="280"/>
    </location>
</feature>
<dbReference type="PANTHER" id="PTHR33053">
    <property type="entry name" value="PROTEIN, PUTATIVE-RELATED"/>
    <property type="match status" value="1"/>
</dbReference>
<dbReference type="AlphaFoldDB" id="A0A6G0VHZ4"/>
<comment type="caution">
    <text evidence="1">The sequence shown here is derived from an EMBL/GenBank/DDBJ whole genome shotgun (WGS) entry which is preliminary data.</text>
</comment>
<evidence type="ECO:0000313" key="1">
    <source>
        <dbReference type="EMBL" id="KAF0687424.1"/>
    </source>
</evidence>
<dbReference type="OrthoDB" id="6359149at2759"/>
<organism evidence="1 2">
    <name type="scientific">Aphis craccivora</name>
    <name type="common">Cowpea aphid</name>
    <dbReference type="NCBI Taxonomy" id="307492"/>
    <lineage>
        <taxon>Eukaryota</taxon>
        <taxon>Metazoa</taxon>
        <taxon>Ecdysozoa</taxon>
        <taxon>Arthropoda</taxon>
        <taxon>Hexapoda</taxon>
        <taxon>Insecta</taxon>
        <taxon>Pterygota</taxon>
        <taxon>Neoptera</taxon>
        <taxon>Paraneoptera</taxon>
        <taxon>Hemiptera</taxon>
        <taxon>Sternorrhyncha</taxon>
        <taxon>Aphidomorpha</taxon>
        <taxon>Aphidoidea</taxon>
        <taxon>Aphididae</taxon>
        <taxon>Aphidini</taxon>
        <taxon>Aphis</taxon>
        <taxon>Aphis</taxon>
    </lineage>
</organism>
<name>A0A6G0VHZ4_APHCR</name>
<keyword evidence="2" id="KW-1185">Reference proteome</keyword>
<dbReference type="Proteomes" id="UP000478052">
    <property type="component" value="Unassembled WGS sequence"/>
</dbReference>
<reference evidence="1 2" key="1">
    <citation type="submission" date="2019-08" db="EMBL/GenBank/DDBJ databases">
        <title>Whole genome of Aphis craccivora.</title>
        <authorList>
            <person name="Voronova N.V."/>
            <person name="Shulinski R.S."/>
            <person name="Bandarenka Y.V."/>
            <person name="Zhorov D.G."/>
            <person name="Warner D."/>
        </authorList>
    </citation>
    <scope>NUCLEOTIDE SEQUENCE [LARGE SCALE GENOMIC DNA]</scope>
    <source>
        <strain evidence="1">180601</strain>
        <tissue evidence="1">Whole Body</tissue>
    </source>
</reference>
<protein>
    <submittedName>
        <fullName evidence="1">Uncharacterized protein</fullName>
    </submittedName>
</protein>
<accession>A0A6G0VHZ4</accession>
<dbReference type="PANTHER" id="PTHR33053:SF24">
    <property type="entry name" value="TRANSPOSASE DOMAIN-CONTAINING PROTEIN"/>
    <property type="match status" value="1"/>
</dbReference>